<feature type="compositionally biased region" description="Low complexity" evidence="8">
    <location>
        <begin position="279"/>
        <end position="290"/>
    </location>
</feature>
<comment type="subcellular location">
    <subcellularLocation>
        <location evidence="3">Cytoplasm</location>
    </subcellularLocation>
    <subcellularLocation>
        <location evidence="2">Nucleus</location>
    </subcellularLocation>
</comment>
<dbReference type="SMART" id="SM01312">
    <property type="entry name" value="RTC4"/>
    <property type="match status" value="1"/>
</dbReference>
<feature type="compositionally biased region" description="Polar residues" evidence="8">
    <location>
        <begin position="86"/>
        <end position="97"/>
    </location>
</feature>
<feature type="compositionally biased region" description="Basic and acidic residues" evidence="8">
    <location>
        <begin position="208"/>
        <end position="222"/>
    </location>
</feature>
<comment type="function">
    <text evidence="1">May be involved in a process influencing telomere capping.</text>
</comment>
<proteinExistence type="inferred from homology"/>
<dbReference type="InterPro" id="IPR039024">
    <property type="entry name" value="RTC4"/>
</dbReference>
<feature type="region of interest" description="Disordered" evidence="8">
    <location>
        <begin position="1"/>
        <end position="358"/>
    </location>
</feature>
<dbReference type="PANTHER" id="PTHR41391">
    <property type="entry name" value="RESTRICTION OF TELOMERE CAPPING PROTEIN 4"/>
    <property type="match status" value="1"/>
</dbReference>
<dbReference type="Proteomes" id="UP000622797">
    <property type="component" value="Unassembled WGS sequence"/>
</dbReference>
<comment type="similarity">
    <text evidence="4">Belongs to the RTC4 family.</text>
</comment>
<keyword evidence="6" id="KW-0963">Cytoplasm</keyword>
<evidence type="ECO:0000256" key="2">
    <source>
        <dbReference type="ARBA" id="ARBA00004123"/>
    </source>
</evidence>
<dbReference type="Pfam" id="PF14474">
    <property type="entry name" value="RTC4"/>
    <property type="match status" value="1"/>
</dbReference>
<feature type="compositionally biased region" description="Basic and acidic residues" evidence="8">
    <location>
        <begin position="299"/>
        <end position="320"/>
    </location>
</feature>
<reference evidence="10" key="1">
    <citation type="journal article" date="2020" name="BMC Genomics">
        <title>Correction to: Identification and distribution of gene clusters required for synthesis of sphingolipid metabolism inhibitors in diverse species of the filamentous fungus Fusarium.</title>
        <authorList>
            <person name="Kim H.S."/>
            <person name="Lohmar J.M."/>
            <person name="Busman M."/>
            <person name="Brown D.W."/>
            <person name="Naumann T.A."/>
            <person name="Divon H.H."/>
            <person name="Lysoe E."/>
            <person name="Uhlig S."/>
            <person name="Proctor R.H."/>
        </authorList>
    </citation>
    <scope>NUCLEOTIDE SEQUENCE</scope>
    <source>
        <strain evidence="10">NRRL 20472</strain>
    </source>
</reference>
<dbReference type="GO" id="GO:0005737">
    <property type="term" value="C:cytoplasm"/>
    <property type="evidence" value="ECO:0007669"/>
    <property type="project" value="UniProtKB-SubCell"/>
</dbReference>
<dbReference type="InterPro" id="IPR028094">
    <property type="entry name" value="RTC4_C"/>
</dbReference>
<feature type="compositionally biased region" description="Low complexity" evidence="8">
    <location>
        <begin position="156"/>
        <end position="194"/>
    </location>
</feature>
<evidence type="ECO:0000256" key="7">
    <source>
        <dbReference type="ARBA" id="ARBA00023242"/>
    </source>
</evidence>
<keyword evidence="11" id="KW-1185">Reference proteome</keyword>
<dbReference type="GO" id="GO:0005634">
    <property type="term" value="C:nucleus"/>
    <property type="evidence" value="ECO:0007669"/>
    <property type="project" value="UniProtKB-SubCell"/>
</dbReference>
<name>A0A8H4WZU3_9HYPO</name>
<dbReference type="PANTHER" id="PTHR41391:SF1">
    <property type="entry name" value="RESTRICTION OF TELOMERE CAPPING PROTEIN 4"/>
    <property type="match status" value="1"/>
</dbReference>
<feature type="compositionally biased region" description="Basic and acidic residues" evidence="8">
    <location>
        <begin position="21"/>
        <end position="32"/>
    </location>
</feature>
<evidence type="ECO:0000259" key="9">
    <source>
        <dbReference type="SMART" id="SM01312"/>
    </source>
</evidence>
<dbReference type="OrthoDB" id="128308at2759"/>
<dbReference type="EMBL" id="JABEXW010000739">
    <property type="protein sequence ID" value="KAF4956943.1"/>
    <property type="molecule type" value="Genomic_DNA"/>
</dbReference>
<dbReference type="AlphaFoldDB" id="A0A8H4WZU3"/>
<evidence type="ECO:0000256" key="3">
    <source>
        <dbReference type="ARBA" id="ARBA00004496"/>
    </source>
</evidence>
<evidence type="ECO:0000256" key="5">
    <source>
        <dbReference type="ARBA" id="ARBA00015162"/>
    </source>
</evidence>
<sequence>MRIGLSKNERPNPLLSTFRGKGQDAPKRKLEQPDDVNALPMSSGDEAEDDIPSATDFKLRPGVSKHKFPLDQSDDSEPERSDRGNITRTDFANSGTQKTRKNATRNASKKESKQPVAEDADETSSSSTKRRKLGAKSGKAAVNQFTDEKGFTRSQRSGTTYGTSKTGGSQGSRGSQKPRGSQSSQTKKGSSSQQPPDTRVNPSIGKTIDSDRKPVFNGAKDDDLSDSPQKKRPQFTSYSQESCGTPTKAKAKATMKSAPNDEFGTPGKDKENKSQITLPKSSTPTKAAKSSQKRGSSVWDRRPIDRLNEKRERKKVREPSRSPTPPPPIFSLPVDIDGGNTGGNTGDNTGSTSSPILSDLDQLSDAESINELPPEDDESSQAGMTQCPWCGDLVSEQALKDYSKGRRLNVQMQTRFCAKHKRETAMETWRERGYPHIDWDRLEGRLDDHQEYLSKIVGGKPSYFRDILADKIETGQARSLKKEGNLNPGYYGPRGCKLMCDYLVEKFGESLKENATKDRVIAGRGSAAFIQSVLVAELAVQLIMDDMLASATEAREIMEESKALGELLHEEV</sequence>
<feature type="compositionally biased region" description="Low complexity" evidence="8">
    <location>
        <begin position="245"/>
        <end position="254"/>
    </location>
</feature>
<protein>
    <recommendedName>
        <fullName evidence="5">Restriction of telomere capping protein 4</fullName>
    </recommendedName>
</protein>
<evidence type="ECO:0000313" key="10">
    <source>
        <dbReference type="EMBL" id="KAF4956943.1"/>
    </source>
</evidence>
<evidence type="ECO:0000256" key="1">
    <source>
        <dbReference type="ARBA" id="ARBA00002738"/>
    </source>
</evidence>
<evidence type="ECO:0000256" key="6">
    <source>
        <dbReference type="ARBA" id="ARBA00022490"/>
    </source>
</evidence>
<evidence type="ECO:0000256" key="4">
    <source>
        <dbReference type="ARBA" id="ARBA00009461"/>
    </source>
</evidence>
<reference evidence="10" key="2">
    <citation type="submission" date="2020-05" db="EMBL/GenBank/DDBJ databases">
        <authorList>
            <person name="Kim H.-S."/>
            <person name="Proctor R.H."/>
            <person name="Brown D.W."/>
        </authorList>
    </citation>
    <scope>NUCLEOTIDE SEQUENCE</scope>
    <source>
        <strain evidence="10">NRRL 20472</strain>
    </source>
</reference>
<feature type="domain" description="Restriction of telomere capping protein 4 C-terminal" evidence="9">
    <location>
        <begin position="456"/>
        <end position="571"/>
    </location>
</feature>
<comment type="caution">
    <text evidence="10">The sequence shown here is derived from an EMBL/GenBank/DDBJ whole genome shotgun (WGS) entry which is preliminary data.</text>
</comment>
<feature type="compositionally biased region" description="Polar residues" evidence="8">
    <location>
        <begin position="234"/>
        <end position="244"/>
    </location>
</feature>
<organism evidence="10 11">
    <name type="scientific">Fusarium sarcochroum</name>
    <dbReference type="NCBI Taxonomy" id="1208366"/>
    <lineage>
        <taxon>Eukaryota</taxon>
        <taxon>Fungi</taxon>
        <taxon>Dikarya</taxon>
        <taxon>Ascomycota</taxon>
        <taxon>Pezizomycotina</taxon>
        <taxon>Sordariomycetes</taxon>
        <taxon>Hypocreomycetidae</taxon>
        <taxon>Hypocreales</taxon>
        <taxon>Nectriaceae</taxon>
        <taxon>Fusarium</taxon>
        <taxon>Fusarium lateritium species complex</taxon>
    </lineage>
</organism>
<evidence type="ECO:0000313" key="11">
    <source>
        <dbReference type="Proteomes" id="UP000622797"/>
    </source>
</evidence>
<accession>A0A8H4WZU3</accession>
<keyword evidence="7" id="KW-0539">Nucleus</keyword>
<evidence type="ECO:0000256" key="8">
    <source>
        <dbReference type="SAM" id="MobiDB-lite"/>
    </source>
</evidence>
<gene>
    <name evidence="10" type="ORF">FSARC_11422</name>
</gene>